<feature type="transmembrane region" description="Helical" evidence="1">
    <location>
        <begin position="33"/>
        <end position="54"/>
    </location>
</feature>
<evidence type="ECO:0000256" key="1">
    <source>
        <dbReference type="SAM" id="Phobius"/>
    </source>
</evidence>
<keyword evidence="1" id="KW-0812">Transmembrane</keyword>
<proteinExistence type="predicted"/>
<organism evidence="2 3">
    <name type="scientific">Micromonospora taraxaci</name>
    <dbReference type="NCBI Taxonomy" id="1316803"/>
    <lineage>
        <taxon>Bacteria</taxon>
        <taxon>Bacillati</taxon>
        <taxon>Actinomycetota</taxon>
        <taxon>Actinomycetes</taxon>
        <taxon>Micromonosporales</taxon>
        <taxon>Micromonosporaceae</taxon>
        <taxon>Micromonospora</taxon>
    </lineage>
</organism>
<sequence>MAAGEHEELDIPPHLQTFAQRQHLEYRQTPPGIALYLGLGSALLGLLFSTAPKIPGDRALGYLMLGGGAVLLVVSRVLHRRMRRREEGLYREYLQWKERRGE</sequence>
<name>A0A561VYG6_9ACTN</name>
<gene>
    <name evidence="2" type="ORF">FHU34_111995</name>
</gene>
<dbReference type="EMBL" id="VIWZ01000001">
    <property type="protein sequence ID" value="TWG16656.1"/>
    <property type="molecule type" value="Genomic_DNA"/>
</dbReference>
<feature type="transmembrane region" description="Helical" evidence="1">
    <location>
        <begin position="60"/>
        <end position="78"/>
    </location>
</feature>
<evidence type="ECO:0000313" key="3">
    <source>
        <dbReference type="Proteomes" id="UP000317685"/>
    </source>
</evidence>
<evidence type="ECO:0000313" key="2">
    <source>
        <dbReference type="EMBL" id="TWG16656.1"/>
    </source>
</evidence>
<protein>
    <submittedName>
        <fullName evidence="2">Uncharacterized protein</fullName>
    </submittedName>
</protein>
<keyword evidence="3" id="KW-1185">Reference proteome</keyword>
<keyword evidence="1" id="KW-0472">Membrane</keyword>
<dbReference type="Proteomes" id="UP000317685">
    <property type="component" value="Unassembled WGS sequence"/>
</dbReference>
<comment type="caution">
    <text evidence="2">The sequence shown here is derived from an EMBL/GenBank/DDBJ whole genome shotgun (WGS) entry which is preliminary data.</text>
</comment>
<reference evidence="2 3" key="1">
    <citation type="submission" date="2019-06" db="EMBL/GenBank/DDBJ databases">
        <title>Sequencing the genomes of 1000 actinobacteria strains.</title>
        <authorList>
            <person name="Klenk H.-P."/>
        </authorList>
    </citation>
    <scope>NUCLEOTIDE SEQUENCE [LARGE SCALE GENOMIC DNA]</scope>
    <source>
        <strain evidence="2 3">DSM 45885</strain>
    </source>
</reference>
<dbReference type="AlphaFoldDB" id="A0A561VYG6"/>
<keyword evidence="1" id="KW-1133">Transmembrane helix</keyword>
<accession>A0A561VYG6</accession>